<evidence type="ECO:0000313" key="2">
    <source>
        <dbReference type="Proteomes" id="UP000030754"/>
    </source>
</evidence>
<dbReference type="RefSeq" id="XP_013440216.1">
    <property type="nucleotide sequence ID" value="XM_013584762.1"/>
</dbReference>
<dbReference type="GeneID" id="25472976"/>
<reference evidence="1" key="1">
    <citation type="submission" date="2013-10" db="EMBL/GenBank/DDBJ databases">
        <title>Genomic analysis of the causative agents of coccidiosis in chickens.</title>
        <authorList>
            <person name="Reid A.J."/>
            <person name="Blake D."/>
            <person name="Billington K."/>
            <person name="Browne H."/>
            <person name="Dunn M."/>
            <person name="Hung S."/>
            <person name="Kawahara F."/>
            <person name="Miranda-Saavedra D."/>
            <person name="Mourier T."/>
            <person name="Nagra H."/>
            <person name="Otto T.D."/>
            <person name="Rawlings N."/>
            <person name="Sanchez A."/>
            <person name="Sanders M."/>
            <person name="Subramaniam C."/>
            <person name="Tay Y."/>
            <person name="Dear P."/>
            <person name="Doerig C."/>
            <person name="Gruber A."/>
            <person name="Parkinson J."/>
            <person name="Shirley M."/>
            <person name="Wan K.L."/>
            <person name="Berriman M."/>
            <person name="Tomley F."/>
            <person name="Pain A."/>
        </authorList>
    </citation>
    <scope>NUCLEOTIDE SEQUENCE [LARGE SCALE GENOMIC DNA]</scope>
    <source>
        <strain evidence="1">Houghton</strain>
    </source>
</reference>
<gene>
    <name evidence="1" type="ORF">ENH_00028100</name>
</gene>
<evidence type="ECO:0000313" key="1">
    <source>
        <dbReference type="EMBL" id="CDJ62854.1"/>
    </source>
</evidence>
<dbReference type="AlphaFoldDB" id="U6MK58"/>
<sequence>DHSFTAAFMERRSGTHHVDRSLHEAVLTVASTAVRTKELLEKRNGLQSLHKAVNDWFKTMSLMVLA</sequence>
<keyword evidence="2" id="KW-1185">Reference proteome</keyword>
<protein>
    <submittedName>
        <fullName evidence="1">Uncharacterized protein</fullName>
    </submittedName>
</protein>
<feature type="non-terminal residue" evidence="1">
    <location>
        <position position="1"/>
    </location>
</feature>
<proteinExistence type="predicted"/>
<accession>U6MK58</accession>
<dbReference type="EMBL" id="HG722618">
    <property type="protein sequence ID" value="CDJ62854.1"/>
    <property type="molecule type" value="Genomic_DNA"/>
</dbReference>
<reference evidence="1" key="2">
    <citation type="submission" date="2013-10" db="EMBL/GenBank/DDBJ databases">
        <authorList>
            <person name="Aslett M."/>
        </authorList>
    </citation>
    <scope>NUCLEOTIDE SEQUENCE [LARGE SCALE GENOMIC DNA]</scope>
    <source>
        <strain evidence="1">Houghton</strain>
    </source>
</reference>
<dbReference type="Proteomes" id="UP000030754">
    <property type="component" value="Unassembled WGS sequence"/>
</dbReference>
<dbReference type="VEuPathDB" id="ToxoDB:ENH_00028100"/>
<name>U6MK58_9EIME</name>
<organism evidence="1 2">
    <name type="scientific">Eimeria necatrix</name>
    <dbReference type="NCBI Taxonomy" id="51315"/>
    <lineage>
        <taxon>Eukaryota</taxon>
        <taxon>Sar</taxon>
        <taxon>Alveolata</taxon>
        <taxon>Apicomplexa</taxon>
        <taxon>Conoidasida</taxon>
        <taxon>Coccidia</taxon>
        <taxon>Eucoccidiorida</taxon>
        <taxon>Eimeriorina</taxon>
        <taxon>Eimeriidae</taxon>
        <taxon>Eimeria</taxon>
    </lineage>
</organism>